<dbReference type="AlphaFoldDB" id="A0A2G2YWK9"/>
<accession>A0A2G2YWK9</accession>
<gene>
    <name evidence="3" type="ORF">T459_21288</name>
</gene>
<dbReference type="Proteomes" id="UP000222542">
    <property type="component" value="Unassembled WGS sequence"/>
</dbReference>
<reference evidence="3 4" key="1">
    <citation type="journal article" date="2014" name="Nat. Genet.">
        <title>Genome sequence of the hot pepper provides insights into the evolution of pungency in Capsicum species.</title>
        <authorList>
            <person name="Kim S."/>
            <person name="Park M."/>
            <person name="Yeom S.I."/>
            <person name="Kim Y.M."/>
            <person name="Lee J.M."/>
            <person name="Lee H.A."/>
            <person name="Seo E."/>
            <person name="Choi J."/>
            <person name="Cheong K."/>
            <person name="Kim K.T."/>
            <person name="Jung K."/>
            <person name="Lee G.W."/>
            <person name="Oh S.K."/>
            <person name="Bae C."/>
            <person name="Kim S.B."/>
            <person name="Lee H.Y."/>
            <person name="Kim S.Y."/>
            <person name="Kim M.S."/>
            <person name="Kang B.C."/>
            <person name="Jo Y.D."/>
            <person name="Yang H.B."/>
            <person name="Jeong H.J."/>
            <person name="Kang W.H."/>
            <person name="Kwon J.K."/>
            <person name="Shin C."/>
            <person name="Lim J.Y."/>
            <person name="Park J.H."/>
            <person name="Huh J.H."/>
            <person name="Kim J.S."/>
            <person name="Kim B.D."/>
            <person name="Cohen O."/>
            <person name="Paran I."/>
            <person name="Suh M.C."/>
            <person name="Lee S.B."/>
            <person name="Kim Y.K."/>
            <person name="Shin Y."/>
            <person name="Noh S.J."/>
            <person name="Park J."/>
            <person name="Seo Y.S."/>
            <person name="Kwon S.Y."/>
            <person name="Kim H.A."/>
            <person name="Park J.M."/>
            <person name="Kim H.J."/>
            <person name="Choi S.B."/>
            <person name="Bosland P.W."/>
            <person name="Reeves G."/>
            <person name="Jo S.H."/>
            <person name="Lee B.W."/>
            <person name="Cho H.T."/>
            <person name="Choi H.S."/>
            <person name="Lee M.S."/>
            <person name="Yu Y."/>
            <person name="Do Choi Y."/>
            <person name="Park B.S."/>
            <person name="van Deynze A."/>
            <person name="Ashrafi H."/>
            <person name="Hill T."/>
            <person name="Kim W.T."/>
            <person name="Pai H.S."/>
            <person name="Ahn H.K."/>
            <person name="Yeam I."/>
            <person name="Giovannoni J.J."/>
            <person name="Rose J.K."/>
            <person name="Sorensen I."/>
            <person name="Lee S.J."/>
            <person name="Kim R.W."/>
            <person name="Choi I.Y."/>
            <person name="Choi B.S."/>
            <person name="Lim J.S."/>
            <person name="Lee Y.H."/>
            <person name="Choi D."/>
        </authorList>
    </citation>
    <scope>NUCLEOTIDE SEQUENCE [LARGE SCALE GENOMIC DNA]</scope>
    <source>
        <strain evidence="4">cv. CM334</strain>
    </source>
</reference>
<evidence type="ECO:0000259" key="2">
    <source>
        <dbReference type="Pfam" id="PF10551"/>
    </source>
</evidence>
<evidence type="ECO:0000313" key="3">
    <source>
        <dbReference type="EMBL" id="PHT74011.1"/>
    </source>
</evidence>
<dbReference type="Pfam" id="PF10551">
    <property type="entry name" value="MULE"/>
    <property type="match status" value="1"/>
</dbReference>
<feature type="domain" description="MULE transposase" evidence="2">
    <location>
        <begin position="116"/>
        <end position="173"/>
    </location>
</feature>
<comment type="caution">
    <text evidence="3">The sequence shown here is derived from an EMBL/GenBank/DDBJ whole genome shotgun (WGS) entry which is preliminary data.</text>
</comment>
<feature type="domain" description="O-methyltransferase C-terminal" evidence="1">
    <location>
        <begin position="244"/>
        <end position="312"/>
    </location>
</feature>
<evidence type="ECO:0000313" key="4">
    <source>
        <dbReference type="Proteomes" id="UP000222542"/>
    </source>
</evidence>
<dbReference type="Gene3D" id="3.40.50.150">
    <property type="entry name" value="Vaccinia Virus protein VP39"/>
    <property type="match status" value="1"/>
</dbReference>
<dbReference type="PANTHER" id="PTHR31973:SF195">
    <property type="entry name" value="MUDR FAMILY TRANSPOSASE"/>
    <property type="match status" value="1"/>
</dbReference>
<dbReference type="InterPro" id="IPR018289">
    <property type="entry name" value="MULE_transposase_dom"/>
</dbReference>
<proteinExistence type="predicted"/>
<dbReference type="GO" id="GO:0008757">
    <property type="term" value="F:S-adenosylmethionine-dependent methyltransferase activity"/>
    <property type="evidence" value="ECO:0000318"/>
    <property type="project" value="GO_Central"/>
</dbReference>
<reference evidence="3 4" key="2">
    <citation type="journal article" date="2017" name="Genome Biol.">
        <title>New reference genome sequences of hot pepper reveal the massive evolution of plant disease-resistance genes by retroduplication.</title>
        <authorList>
            <person name="Kim S."/>
            <person name="Park J."/>
            <person name="Yeom S.I."/>
            <person name="Kim Y.M."/>
            <person name="Seo E."/>
            <person name="Kim K.T."/>
            <person name="Kim M.S."/>
            <person name="Lee J.M."/>
            <person name="Cheong K."/>
            <person name="Shin H.S."/>
            <person name="Kim S.B."/>
            <person name="Han K."/>
            <person name="Lee J."/>
            <person name="Park M."/>
            <person name="Lee H.A."/>
            <person name="Lee H.Y."/>
            <person name="Lee Y."/>
            <person name="Oh S."/>
            <person name="Lee J.H."/>
            <person name="Choi E."/>
            <person name="Choi E."/>
            <person name="Lee S.E."/>
            <person name="Jeon J."/>
            <person name="Kim H."/>
            <person name="Choi G."/>
            <person name="Song H."/>
            <person name="Lee J."/>
            <person name="Lee S.C."/>
            <person name="Kwon J.K."/>
            <person name="Lee H.Y."/>
            <person name="Koo N."/>
            <person name="Hong Y."/>
            <person name="Kim R.W."/>
            <person name="Kang W.H."/>
            <person name="Huh J.H."/>
            <person name="Kang B.C."/>
            <person name="Yang T.J."/>
            <person name="Lee Y.H."/>
            <person name="Bennetzen J.L."/>
            <person name="Choi D."/>
        </authorList>
    </citation>
    <scope>NUCLEOTIDE SEQUENCE [LARGE SCALE GENOMIC DNA]</scope>
    <source>
        <strain evidence="4">cv. CM334</strain>
    </source>
</reference>
<protein>
    <recommendedName>
        <fullName evidence="5">MULE transposase domain-containing protein</fullName>
    </recommendedName>
</protein>
<dbReference type="InterPro" id="IPR001077">
    <property type="entry name" value="COMT_C"/>
</dbReference>
<dbReference type="EMBL" id="AYRZ02000008">
    <property type="protein sequence ID" value="PHT74011.1"/>
    <property type="molecule type" value="Genomic_DNA"/>
</dbReference>
<dbReference type="STRING" id="4072.A0A2G2YWK9"/>
<dbReference type="PANTHER" id="PTHR31973">
    <property type="entry name" value="POLYPROTEIN, PUTATIVE-RELATED"/>
    <property type="match status" value="1"/>
</dbReference>
<dbReference type="GO" id="GO:0032259">
    <property type="term" value="P:methylation"/>
    <property type="evidence" value="ECO:0000318"/>
    <property type="project" value="GO_Central"/>
</dbReference>
<evidence type="ECO:0008006" key="5">
    <source>
        <dbReference type="Google" id="ProtNLM"/>
    </source>
</evidence>
<dbReference type="InterPro" id="IPR029063">
    <property type="entry name" value="SAM-dependent_MTases_sf"/>
</dbReference>
<evidence type="ECO:0000259" key="1">
    <source>
        <dbReference type="Pfam" id="PF00891"/>
    </source>
</evidence>
<dbReference type="Gramene" id="PHT74011">
    <property type="protein sequence ID" value="PHT74011"/>
    <property type="gene ID" value="T459_21288"/>
</dbReference>
<organism evidence="3 4">
    <name type="scientific">Capsicum annuum</name>
    <name type="common">Capsicum pepper</name>
    <dbReference type="NCBI Taxonomy" id="4072"/>
    <lineage>
        <taxon>Eukaryota</taxon>
        <taxon>Viridiplantae</taxon>
        <taxon>Streptophyta</taxon>
        <taxon>Embryophyta</taxon>
        <taxon>Tracheophyta</taxon>
        <taxon>Spermatophyta</taxon>
        <taxon>Magnoliopsida</taxon>
        <taxon>eudicotyledons</taxon>
        <taxon>Gunneridae</taxon>
        <taxon>Pentapetalae</taxon>
        <taxon>asterids</taxon>
        <taxon>lamiids</taxon>
        <taxon>Solanales</taxon>
        <taxon>Solanaceae</taxon>
        <taxon>Solanoideae</taxon>
        <taxon>Capsiceae</taxon>
        <taxon>Capsicum</taxon>
    </lineage>
</organism>
<name>A0A2G2YWK9_CAPAN</name>
<sequence>MLVCPPNQVLGNPHGCIHLSITDQDTQFRKELIGHNPCRRAFAIGESILEIFTEDESSFATGETYVATDYTFVATDDEPVGTEYRFCCNRFQYEFFAYGTSIIGWTNCRSIIMVYGIFLKAKYHGVLMIAVSKDGNNNIFPLAFGIADSKNNESYNWFFNQLRHVIEASKSSKQEEGWVVCRVFKKKNYHKALESPQNSSAALSRSTIIQKPNNDGVLDQILMYMGRYAQSFILNMSFKVLFCFMLKLVMHNWSNEDCVKILKRYREASTYNDEGRKEKVLIIDMVLNRDEDEANMTEVKLLFDVLMMVILARGGGAEN</sequence>
<dbReference type="Pfam" id="PF00891">
    <property type="entry name" value="Methyltransf_2"/>
    <property type="match status" value="1"/>
</dbReference>
<keyword evidence="4" id="KW-1185">Reference proteome</keyword>
<dbReference type="GO" id="GO:0008171">
    <property type="term" value="F:O-methyltransferase activity"/>
    <property type="evidence" value="ECO:0000318"/>
    <property type="project" value="GO_Central"/>
</dbReference>